<keyword evidence="2" id="KW-0732">Signal</keyword>
<comment type="caution">
    <text evidence="3">The sequence shown here is derived from an EMBL/GenBank/DDBJ whole genome shotgun (WGS) entry which is preliminary data.</text>
</comment>
<sequence length="268" mass="30653">MKVQKTFISIALTLGFMSVMIFTMDTIHAEENESVLFNEPEKVGEVTIEEDNQIENDNLEIGIEEDSKTNDSIEENQDTDLTPIEPIPEEPEKLQEPEKSDDEQVIESPENPLLKDGWNGDQYIVNGKPVIGKYQIDGIWYYFDEGGHKVVNDWYVDENGDKEYYGMEGHQCLGKTAINGTYYYFDLGTGKMKMGLIDKCFYSNDGTIYYGQKKVNEFWYYFDPLNEGVAATGITYIPEEYNPNGGAKTVYYNNLGRLEVGQKRIGDY</sequence>
<organism evidence="3 4">
    <name type="scientific">Faecalitalea cylindroides</name>
    <dbReference type="NCBI Taxonomy" id="39483"/>
    <lineage>
        <taxon>Bacteria</taxon>
        <taxon>Bacillati</taxon>
        <taxon>Bacillota</taxon>
        <taxon>Erysipelotrichia</taxon>
        <taxon>Erysipelotrichales</taxon>
        <taxon>Erysipelotrichaceae</taxon>
        <taxon>Faecalitalea</taxon>
    </lineage>
</organism>
<proteinExistence type="predicted"/>
<dbReference type="SUPFAM" id="SSF69360">
    <property type="entry name" value="Cell wall binding repeat"/>
    <property type="match status" value="1"/>
</dbReference>
<dbReference type="EMBL" id="NFKM01000027">
    <property type="protein sequence ID" value="OUP56309.1"/>
    <property type="molecule type" value="Genomic_DNA"/>
</dbReference>
<evidence type="ECO:0000313" key="3">
    <source>
        <dbReference type="EMBL" id="OUP56309.1"/>
    </source>
</evidence>
<gene>
    <name evidence="3" type="ORF">B5F14_09760</name>
</gene>
<feature type="signal peptide" evidence="2">
    <location>
        <begin position="1"/>
        <end position="29"/>
    </location>
</feature>
<feature type="chain" id="PRO_5012892879" description="Cell wall-binding protein" evidence="2">
    <location>
        <begin position="30"/>
        <end position="268"/>
    </location>
</feature>
<evidence type="ECO:0000313" key="4">
    <source>
        <dbReference type="Proteomes" id="UP000195447"/>
    </source>
</evidence>
<accession>A0A1Y4LL98</accession>
<evidence type="ECO:0000256" key="1">
    <source>
        <dbReference type="SAM" id="MobiDB-lite"/>
    </source>
</evidence>
<feature type="region of interest" description="Disordered" evidence="1">
    <location>
        <begin position="57"/>
        <end position="114"/>
    </location>
</feature>
<evidence type="ECO:0008006" key="5">
    <source>
        <dbReference type="Google" id="ProtNLM"/>
    </source>
</evidence>
<dbReference type="Gene3D" id="2.10.270.10">
    <property type="entry name" value="Cholin Binding"/>
    <property type="match status" value="2"/>
</dbReference>
<evidence type="ECO:0000256" key="2">
    <source>
        <dbReference type="SAM" id="SignalP"/>
    </source>
</evidence>
<reference evidence="4" key="1">
    <citation type="submission" date="2017-04" db="EMBL/GenBank/DDBJ databases">
        <title>Function of individual gut microbiota members based on whole genome sequencing of pure cultures obtained from chicken caecum.</title>
        <authorList>
            <person name="Medvecky M."/>
            <person name="Cejkova D."/>
            <person name="Polansky O."/>
            <person name="Karasova D."/>
            <person name="Kubasova T."/>
            <person name="Cizek A."/>
            <person name="Rychlik I."/>
        </authorList>
    </citation>
    <scope>NUCLEOTIDE SEQUENCE [LARGE SCALE GENOMIC DNA]</scope>
    <source>
        <strain evidence="4">An178</strain>
    </source>
</reference>
<feature type="non-terminal residue" evidence="3">
    <location>
        <position position="268"/>
    </location>
</feature>
<protein>
    <recommendedName>
        <fullName evidence="5">Cell wall-binding protein</fullName>
    </recommendedName>
</protein>
<keyword evidence="4" id="KW-1185">Reference proteome</keyword>
<name>A0A1Y4LL98_9FIRM</name>
<dbReference type="Proteomes" id="UP000195447">
    <property type="component" value="Unassembled WGS sequence"/>
</dbReference>
<dbReference type="AlphaFoldDB" id="A0A1Y4LL98"/>